<evidence type="ECO:0000313" key="7">
    <source>
        <dbReference type="EMBL" id="OZJ05135.1"/>
    </source>
</evidence>
<evidence type="ECO:0000256" key="1">
    <source>
        <dbReference type="ARBA" id="ARBA00007657"/>
    </source>
</evidence>
<dbReference type="InterPro" id="IPR013932">
    <property type="entry name" value="TATA-bd_TIP120"/>
</dbReference>
<dbReference type="Pfam" id="PF08623">
    <property type="entry name" value="TIP120"/>
    <property type="match status" value="1"/>
</dbReference>
<dbReference type="SUPFAM" id="SSF48371">
    <property type="entry name" value="ARM repeat"/>
    <property type="match status" value="1"/>
</dbReference>
<evidence type="ECO:0000313" key="8">
    <source>
        <dbReference type="Proteomes" id="UP000242875"/>
    </source>
</evidence>
<feature type="region of interest" description="Disordered" evidence="5">
    <location>
        <begin position="320"/>
        <end position="356"/>
    </location>
</feature>
<dbReference type="Proteomes" id="UP000242875">
    <property type="component" value="Unassembled WGS sequence"/>
</dbReference>
<dbReference type="PROSITE" id="PS50077">
    <property type="entry name" value="HEAT_REPEAT"/>
    <property type="match status" value="1"/>
</dbReference>
<dbReference type="InterPro" id="IPR016024">
    <property type="entry name" value="ARM-type_fold"/>
</dbReference>
<dbReference type="GO" id="GO:0010265">
    <property type="term" value="P:SCF complex assembly"/>
    <property type="evidence" value="ECO:0007669"/>
    <property type="project" value="InterPro"/>
</dbReference>
<evidence type="ECO:0000256" key="2">
    <source>
        <dbReference type="ARBA" id="ARBA00022737"/>
    </source>
</evidence>
<comment type="similarity">
    <text evidence="1">Belongs to the CAND family.</text>
</comment>
<evidence type="ECO:0000256" key="3">
    <source>
        <dbReference type="ARBA" id="ARBA00022786"/>
    </source>
</evidence>
<reference evidence="7 8" key="1">
    <citation type="journal article" date="2017" name="Mycologia">
        <title>Bifiguratus adelaidae, gen. et sp. nov., a new member of Mucoromycotina in endophytic and soil-dwelling habitats.</title>
        <authorList>
            <person name="Torres-Cruz T.J."/>
            <person name="Billingsley Tobias T.L."/>
            <person name="Almatruk M."/>
            <person name="Hesse C."/>
            <person name="Kuske C.R."/>
            <person name="Desiro A."/>
            <person name="Benucci G.M."/>
            <person name="Bonito G."/>
            <person name="Stajich J.E."/>
            <person name="Dunlap C."/>
            <person name="Arnold A.E."/>
            <person name="Porras-Alfaro A."/>
        </authorList>
    </citation>
    <scope>NUCLEOTIDE SEQUENCE [LARGE SCALE GENOMIC DNA]</scope>
    <source>
        <strain evidence="7 8">AZ0501</strain>
    </source>
</reference>
<feature type="domain" description="TOG" evidence="6">
    <location>
        <begin position="6"/>
        <end position="245"/>
    </location>
</feature>
<dbReference type="InterPro" id="IPR021133">
    <property type="entry name" value="HEAT_type_2"/>
</dbReference>
<protein>
    <recommendedName>
        <fullName evidence="6">TOG domain-containing protein</fullName>
    </recommendedName>
</protein>
<dbReference type="PANTHER" id="PTHR12696">
    <property type="entry name" value="TIP120"/>
    <property type="match status" value="1"/>
</dbReference>
<proteinExistence type="inferred from homology"/>
<dbReference type="SMART" id="SM01349">
    <property type="entry name" value="TOG"/>
    <property type="match status" value="1"/>
</dbReference>
<dbReference type="Gene3D" id="1.25.10.10">
    <property type="entry name" value="Leucine-rich Repeat Variant"/>
    <property type="match status" value="1"/>
</dbReference>
<dbReference type="OrthoDB" id="6260732at2759"/>
<dbReference type="AlphaFoldDB" id="A0A261Y3F1"/>
<sequence>MSGMSSYAFSALLEKMTNADTDYRYMALNDLTADLSKDNVKLDDRLSDVLVNAVLKLVNDKNAEVQNMAVKTLGPLIKRISESKIDGVIDKLCAMASQTQEDSLRDLATMGLKTVFSELPTANETELVVAVNVCKRITPQLIDILQNPKASYETQLEILDLLSDILFRFGSSMKADGLVPIQKALIPLLTHPRPAVRKRAVVAIGNLAAQTPEELFEKMISQLLNDVKTTKSQDQLKTLVQCLGNLSRNSAQRIGKHISEFVPQLLQYTKKTDDDELRDNCLQSLELLVLRCPTEITPYIDETIQHALTYLRYDPNYAADDEGEEEEAEQDDAMDADEDDDDDLEDEEEDIDYSDDDDISWKVRRSSSKLLAAVIATRIESLPMLYNTVAPVLISRFNEREESVRLDVLQTFIGLLRQTYIASSGSRALAIADADDVTFGDEDRIKRIKGDGHSVVPMETEERELVNVLQGGLENQISLLRRPIQAPLAASTGDHHHSTTTSNLKIEVLAFLRQLFRTHAPRTLQPCVGVLALVVIQCAAEKFHKIAAEAFLVCIELLKVLRPINYDVNTNTYTAHQVDASVAPLIHSVYDTSVSRLSVADVDQEVRERAIVCLGTVLSQSADILAEKQVDAMKLLLERLENEITRLPSIKTLSMVVRSPVCDNNVIRDQLLSSFDLIVSLLRKSNRHLRIATLSCVDEIVKKFGKSLSMGQNSQLLKELRPLVTDNDLHLLPLTLRVIVSMLHGNPSSADLIKTEIMPSVLVLVRSPLIQGAALDALLSLFQAFVRSSPADFHGLLAGLLQPTEQPSFAVNQGGHQFNRQSASTIAQCVATLCLNSQNEAGSTINGLADKLKDQNAPTGEKYVALLALGETGRTMDLSHIPDLPTAILGLFDSPSEEVKSAAAFALGNISVGSGEVYLPIIIDGIQTDKKKRYLLLHALKEVIARYSKGKEGAVLEEQADKIWTLLFETCDTDDEGTSNVVAECIGKLTLTNPYKYLPELQKRLHSSSPQTRGMVISALKFTFTDQGQSYDELLKPLIVEFLSLMQDSDLNVRRLSLATLNSAVHNKPYLIREVLNQLLPLLYQETIVRPELVHEVQMGPFKHKVDDGLEIRKAAFECMYSLLGNCLEKIDVFAFLDRVLLGLSDEHDVKILCYLMLNRLEVVASTAVTQRLDAAAEPLKKTLDHKPKGNAVKQEVEKNQELVRSALRCIASLARLSDPLTTPKFDHILKDIKKGPWANIYAEAERDRDDREFLD</sequence>
<evidence type="ECO:0000256" key="4">
    <source>
        <dbReference type="PROSITE-ProRule" id="PRU00103"/>
    </source>
</evidence>
<dbReference type="InterPro" id="IPR039852">
    <property type="entry name" value="CAND1/CAND2"/>
</dbReference>
<dbReference type="EMBL" id="MVBO01000022">
    <property type="protein sequence ID" value="OZJ05135.1"/>
    <property type="molecule type" value="Genomic_DNA"/>
</dbReference>
<keyword evidence="2" id="KW-0677">Repeat</keyword>
<keyword evidence="8" id="KW-1185">Reference proteome</keyword>
<accession>A0A261Y3F1</accession>
<dbReference type="InterPro" id="IPR034085">
    <property type="entry name" value="TOG"/>
</dbReference>
<dbReference type="InterPro" id="IPR011989">
    <property type="entry name" value="ARM-like"/>
</dbReference>
<name>A0A261Y3F1_9FUNG</name>
<evidence type="ECO:0000256" key="5">
    <source>
        <dbReference type="SAM" id="MobiDB-lite"/>
    </source>
</evidence>
<evidence type="ECO:0000259" key="6">
    <source>
        <dbReference type="SMART" id="SM01349"/>
    </source>
</evidence>
<organism evidence="7 8">
    <name type="scientific">Bifiguratus adelaidae</name>
    <dbReference type="NCBI Taxonomy" id="1938954"/>
    <lineage>
        <taxon>Eukaryota</taxon>
        <taxon>Fungi</taxon>
        <taxon>Fungi incertae sedis</taxon>
        <taxon>Mucoromycota</taxon>
        <taxon>Mucoromycotina</taxon>
        <taxon>Endogonomycetes</taxon>
        <taxon>Endogonales</taxon>
        <taxon>Endogonales incertae sedis</taxon>
        <taxon>Bifiguratus</taxon>
    </lineage>
</organism>
<keyword evidence="3" id="KW-0833">Ubl conjugation pathway</keyword>
<feature type="repeat" description="HEAT" evidence="4">
    <location>
        <begin position="50"/>
        <end position="86"/>
    </location>
</feature>
<comment type="caution">
    <text evidence="7">The sequence shown here is derived from an EMBL/GenBank/DDBJ whole genome shotgun (WGS) entry which is preliminary data.</text>
</comment>
<gene>
    <name evidence="7" type="ORF">BZG36_01399</name>
</gene>
<dbReference type="Pfam" id="PF25782">
    <property type="entry name" value="TPR_CAND1"/>
    <property type="match status" value="1"/>
</dbReference>